<dbReference type="InterPro" id="IPR058353">
    <property type="entry name" value="DUF8040"/>
</dbReference>
<evidence type="ECO:0000313" key="3">
    <source>
        <dbReference type="Proteomes" id="UP000236161"/>
    </source>
</evidence>
<dbReference type="Pfam" id="PF26138">
    <property type="entry name" value="DUF8040"/>
    <property type="match status" value="1"/>
</dbReference>
<dbReference type="PANTHER" id="PTHR22930">
    <property type="match status" value="1"/>
</dbReference>
<dbReference type="AlphaFoldDB" id="A0A2I0BFK2"/>
<feature type="domain" description="DUF8040" evidence="1">
    <location>
        <begin position="7"/>
        <end position="97"/>
    </location>
</feature>
<keyword evidence="3" id="KW-1185">Reference proteome</keyword>
<gene>
    <name evidence="2" type="ORF">AXF42_Ash003200</name>
</gene>
<accession>A0A2I0BFK2</accession>
<dbReference type="EMBL" id="KZ451885">
    <property type="protein sequence ID" value="PKA66546.1"/>
    <property type="molecule type" value="Genomic_DNA"/>
</dbReference>
<sequence length="187" mass="21769">MYDRPYPGKLYIHEILNGHDVRAYNCFRMPAQAFVGLRDLLADRGVLKDTRYMPAAEQLAVFLRVIAQADSYRSVCEFFQHSLETVSRNFRQVLHGVLTLKDDFIVLPDSATPCHPHIRNNAHFYPYFKDILGAIDGTHIPAIVPVYKQNRYRNRKDFHISERYGLCIFFDRQFVYVASCAWEGICC</sequence>
<dbReference type="STRING" id="1088818.A0A2I0BFK2"/>
<proteinExistence type="predicted"/>
<reference evidence="2 3" key="1">
    <citation type="journal article" date="2017" name="Nature">
        <title>The Apostasia genome and the evolution of orchids.</title>
        <authorList>
            <person name="Zhang G.Q."/>
            <person name="Liu K.W."/>
            <person name="Li Z."/>
            <person name="Lohaus R."/>
            <person name="Hsiao Y.Y."/>
            <person name="Niu S.C."/>
            <person name="Wang J.Y."/>
            <person name="Lin Y.C."/>
            <person name="Xu Q."/>
            <person name="Chen L.J."/>
            <person name="Yoshida K."/>
            <person name="Fujiwara S."/>
            <person name="Wang Z.W."/>
            <person name="Zhang Y.Q."/>
            <person name="Mitsuda N."/>
            <person name="Wang M."/>
            <person name="Liu G.H."/>
            <person name="Pecoraro L."/>
            <person name="Huang H.X."/>
            <person name="Xiao X.J."/>
            <person name="Lin M."/>
            <person name="Wu X.Y."/>
            <person name="Wu W.L."/>
            <person name="Chen Y.Y."/>
            <person name="Chang S.B."/>
            <person name="Sakamoto S."/>
            <person name="Ohme-Takagi M."/>
            <person name="Yagi M."/>
            <person name="Zeng S.J."/>
            <person name="Shen C.Y."/>
            <person name="Yeh C.M."/>
            <person name="Luo Y.B."/>
            <person name="Tsai W.C."/>
            <person name="Van de Peer Y."/>
            <person name="Liu Z.J."/>
        </authorList>
    </citation>
    <scope>NUCLEOTIDE SEQUENCE [LARGE SCALE GENOMIC DNA]</scope>
    <source>
        <strain evidence="3">cv. Shenzhen</strain>
        <tissue evidence="2">Stem</tissue>
    </source>
</reference>
<dbReference type="PANTHER" id="PTHR22930:SF251">
    <property type="entry name" value="DDE TNP4 DOMAIN-CONTAINING PROTEIN"/>
    <property type="match status" value="1"/>
</dbReference>
<name>A0A2I0BFK2_9ASPA</name>
<evidence type="ECO:0000313" key="2">
    <source>
        <dbReference type="EMBL" id="PKA66546.1"/>
    </source>
</evidence>
<protein>
    <recommendedName>
        <fullName evidence="1">DUF8040 domain-containing protein</fullName>
    </recommendedName>
</protein>
<organism evidence="2 3">
    <name type="scientific">Apostasia shenzhenica</name>
    <dbReference type="NCBI Taxonomy" id="1088818"/>
    <lineage>
        <taxon>Eukaryota</taxon>
        <taxon>Viridiplantae</taxon>
        <taxon>Streptophyta</taxon>
        <taxon>Embryophyta</taxon>
        <taxon>Tracheophyta</taxon>
        <taxon>Spermatophyta</taxon>
        <taxon>Magnoliopsida</taxon>
        <taxon>Liliopsida</taxon>
        <taxon>Asparagales</taxon>
        <taxon>Orchidaceae</taxon>
        <taxon>Apostasioideae</taxon>
        <taxon>Apostasia</taxon>
    </lineage>
</organism>
<dbReference type="OrthoDB" id="1681765at2759"/>
<evidence type="ECO:0000259" key="1">
    <source>
        <dbReference type="Pfam" id="PF26138"/>
    </source>
</evidence>
<dbReference type="InterPro" id="IPR045249">
    <property type="entry name" value="HARBI1-like"/>
</dbReference>
<dbReference type="Proteomes" id="UP000236161">
    <property type="component" value="Unassembled WGS sequence"/>
</dbReference>